<dbReference type="VEuPathDB" id="VectorBase:GPAI002701"/>
<dbReference type="AlphaFoldDB" id="A0A1A9Z3F4"/>
<organism evidence="2 3">
    <name type="scientific">Glossina pallidipes</name>
    <name type="common">Tsetse fly</name>
    <dbReference type="NCBI Taxonomy" id="7398"/>
    <lineage>
        <taxon>Eukaryota</taxon>
        <taxon>Metazoa</taxon>
        <taxon>Ecdysozoa</taxon>
        <taxon>Arthropoda</taxon>
        <taxon>Hexapoda</taxon>
        <taxon>Insecta</taxon>
        <taxon>Pterygota</taxon>
        <taxon>Neoptera</taxon>
        <taxon>Endopterygota</taxon>
        <taxon>Diptera</taxon>
        <taxon>Brachycera</taxon>
        <taxon>Muscomorpha</taxon>
        <taxon>Hippoboscoidea</taxon>
        <taxon>Glossinidae</taxon>
        <taxon>Glossina</taxon>
    </lineage>
</organism>
<keyword evidence="3" id="KW-1185">Reference proteome</keyword>
<proteinExistence type="predicted"/>
<feature type="transmembrane region" description="Helical" evidence="1">
    <location>
        <begin position="55"/>
        <end position="74"/>
    </location>
</feature>
<dbReference type="Proteomes" id="UP000092445">
    <property type="component" value="Unassembled WGS sequence"/>
</dbReference>
<reference evidence="2" key="2">
    <citation type="submission" date="2020-05" db="UniProtKB">
        <authorList>
            <consortium name="EnsemblMetazoa"/>
        </authorList>
    </citation>
    <scope>IDENTIFICATION</scope>
    <source>
        <strain evidence="2">IAEA</strain>
    </source>
</reference>
<evidence type="ECO:0000313" key="3">
    <source>
        <dbReference type="Proteomes" id="UP000092445"/>
    </source>
</evidence>
<keyword evidence="1" id="KW-1133">Transmembrane helix</keyword>
<protein>
    <submittedName>
        <fullName evidence="2">Uncharacterized protein</fullName>
    </submittedName>
</protein>
<accession>A0A1A9Z3F4</accession>
<dbReference type="EnsemblMetazoa" id="GPAI002701-RA">
    <property type="protein sequence ID" value="GPAI002701-PA"/>
    <property type="gene ID" value="GPAI002701"/>
</dbReference>
<sequence length="129" mass="15097">MVIITSWRTVLQNLQPHTHLSFIQNVEIVELITILSNNSDSSRILKEFQVEEALLTRKLFVSILLILLKNEFLYDFEISDAFQKSFSVTIIDTLLVILYKFSFSLFLSAYCCLIKDDKMLEIDVRSHFE</sequence>
<feature type="transmembrane region" description="Helical" evidence="1">
    <location>
        <begin position="94"/>
        <end position="113"/>
    </location>
</feature>
<reference evidence="3" key="1">
    <citation type="submission" date="2014-03" db="EMBL/GenBank/DDBJ databases">
        <authorList>
            <person name="Aksoy S."/>
            <person name="Warren W."/>
            <person name="Wilson R.K."/>
        </authorList>
    </citation>
    <scope>NUCLEOTIDE SEQUENCE [LARGE SCALE GENOMIC DNA]</scope>
    <source>
        <strain evidence="3">IAEA</strain>
    </source>
</reference>
<keyword evidence="1" id="KW-0812">Transmembrane</keyword>
<name>A0A1A9Z3F4_GLOPL</name>
<evidence type="ECO:0000313" key="2">
    <source>
        <dbReference type="EnsemblMetazoa" id="GPAI002701-PA"/>
    </source>
</evidence>
<keyword evidence="1" id="KW-0472">Membrane</keyword>
<evidence type="ECO:0000256" key="1">
    <source>
        <dbReference type="SAM" id="Phobius"/>
    </source>
</evidence>